<comment type="caution">
    <text evidence="2">The sequence shown here is derived from an EMBL/GenBank/DDBJ whole genome shotgun (WGS) entry which is preliminary data.</text>
</comment>
<name>A0A7X2INB6_9BURK</name>
<evidence type="ECO:0000313" key="2">
    <source>
        <dbReference type="EMBL" id="MRV72898.1"/>
    </source>
</evidence>
<dbReference type="RefSeq" id="WP_154374932.1">
    <property type="nucleotide sequence ID" value="NZ_WKJJ01000008.1"/>
</dbReference>
<evidence type="ECO:0000256" key="1">
    <source>
        <dbReference type="SAM" id="SignalP"/>
    </source>
</evidence>
<dbReference type="Pfam" id="PF11454">
    <property type="entry name" value="DUF3016"/>
    <property type="match status" value="1"/>
</dbReference>
<dbReference type="AlphaFoldDB" id="A0A7X2INB6"/>
<accession>A0A7X2INB6</accession>
<feature type="signal peptide" evidence="1">
    <location>
        <begin position="1"/>
        <end position="26"/>
    </location>
</feature>
<sequence>MRTSLHSLAAAALAMGAALTAGAAHAGATVTYIEPDKFIDVPFSPIDRERVLKDLSEHFARLGKQLPAGQDLKVEVTELDLAGRIEHTRRTGNEIRLLTGGADWPRMHLRYSLMQDGKVINSGEADLASLNYLNEMNLYGSSESLRHEKQMIDEWFGKTFHVQVKRRG</sequence>
<dbReference type="Proteomes" id="UP000446768">
    <property type="component" value="Unassembled WGS sequence"/>
</dbReference>
<keyword evidence="1" id="KW-0732">Signal</keyword>
<protein>
    <submittedName>
        <fullName evidence="2">DUF3016 domain-containing protein</fullName>
    </submittedName>
</protein>
<keyword evidence="3" id="KW-1185">Reference proteome</keyword>
<feature type="chain" id="PRO_5031549904" evidence="1">
    <location>
        <begin position="27"/>
        <end position="168"/>
    </location>
</feature>
<reference evidence="2 3" key="1">
    <citation type="submission" date="2019-11" db="EMBL/GenBank/DDBJ databases">
        <title>Novel species isolated from a subtropical stream in China.</title>
        <authorList>
            <person name="Lu H."/>
        </authorList>
    </citation>
    <scope>NUCLEOTIDE SEQUENCE [LARGE SCALE GENOMIC DNA]</scope>
    <source>
        <strain evidence="2 3">FT92W</strain>
    </source>
</reference>
<evidence type="ECO:0000313" key="3">
    <source>
        <dbReference type="Proteomes" id="UP000446768"/>
    </source>
</evidence>
<organism evidence="2 3">
    <name type="scientific">Pseudoduganella rivuli</name>
    <dbReference type="NCBI Taxonomy" id="2666085"/>
    <lineage>
        <taxon>Bacteria</taxon>
        <taxon>Pseudomonadati</taxon>
        <taxon>Pseudomonadota</taxon>
        <taxon>Betaproteobacteria</taxon>
        <taxon>Burkholderiales</taxon>
        <taxon>Oxalobacteraceae</taxon>
        <taxon>Telluria group</taxon>
        <taxon>Pseudoduganella</taxon>
    </lineage>
</organism>
<proteinExistence type="predicted"/>
<gene>
    <name evidence="2" type="ORF">GJ700_14400</name>
</gene>
<dbReference type="EMBL" id="WKJJ01000008">
    <property type="protein sequence ID" value="MRV72898.1"/>
    <property type="molecule type" value="Genomic_DNA"/>
</dbReference>
<dbReference type="InterPro" id="IPR021557">
    <property type="entry name" value="DUF3016"/>
</dbReference>